<dbReference type="STRING" id="1414854.GQ61_06090"/>
<accession>A0A1W6N4Y5</accession>
<evidence type="ECO:0000313" key="5">
    <source>
        <dbReference type="EMBL" id="ARN84924.1"/>
    </source>
</evidence>
<dbReference type="Proteomes" id="UP000237351">
    <property type="component" value="Chromosome"/>
</dbReference>
<keyword evidence="1" id="KW-0805">Transcription regulation</keyword>
<dbReference type="PRINTS" id="PR00038">
    <property type="entry name" value="HTHLUXR"/>
</dbReference>
<dbReference type="AlphaFoldDB" id="A0A1W6N4Y5"/>
<dbReference type="KEGG" id="naf:GQ61_06090"/>
<dbReference type="SMART" id="SM00421">
    <property type="entry name" value="HTH_LUXR"/>
    <property type="match status" value="1"/>
</dbReference>
<protein>
    <recommendedName>
        <fullName evidence="4">HTH luxR-type domain-containing protein</fullName>
    </recommendedName>
</protein>
<gene>
    <name evidence="5" type="ORF">GQ61_06090</name>
</gene>
<evidence type="ECO:0000313" key="6">
    <source>
        <dbReference type="Proteomes" id="UP000237351"/>
    </source>
</evidence>
<dbReference type="RefSeq" id="WP_085784436.1">
    <property type="nucleotide sequence ID" value="NZ_CP008743.1"/>
</dbReference>
<proteinExistence type="predicted"/>
<sequence length="282" mass="33999">MTKQSDKRKYPPEISNLVASIAHPLFKNFDFTYFSYNKQFLKEKKSLVLCSNVNWINSYFSSTFKNRFIYEYVDLEATEFSERRFYWPPSEEKNNDMLKALHENEIWHCYGIYRRKKDILESWHFGTDKDNFEVINIYLNHLEILHSFILYFFSKIQECDIDYDRITFSYENYNVQKSPDRAFREKYKNFVDQTKIINFWFNLPSGEKISLTRREMECLQLLASGKSIKEIALRLKLSPRTIEFHLNNIKIKAKTHAKSQLIELFYSSPYCFNVKKENSSSY</sequence>
<dbReference type="PANTHER" id="PTHR44688">
    <property type="entry name" value="DNA-BINDING TRANSCRIPTIONAL ACTIVATOR DEVR_DOSR"/>
    <property type="match status" value="1"/>
</dbReference>
<reference evidence="5 6" key="1">
    <citation type="submission" date="2014-06" db="EMBL/GenBank/DDBJ databases">
        <title>The genome of the endonuclear symbiont Nucleicultrix amoebiphila.</title>
        <authorList>
            <person name="Schulz F."/>
            <person name="Horn M."/>
        </authorList>
    </citation>
    <scope>NUCLEOTIDE SEQUENCE [LARGE SCALE GENOMIC DNA]</scope>
    <source>
        <strain evidence="5 6">FS5</strain>
    </source>
</reference>
<dbReference type="Gene3D" id="1.10.10.10">
    <property type="entry name" value="Winged helix-like DNA-binding domain superfamily/Winged helix DNA-binding domain"/>
    <property type="match status" value="1"/>
</dbReference>
<feature type="domain" description="HTH luxR-type" evidence="4">
    <location>
        <begin position="204"/>
        <end position="269"/>
    </location>
</feature>
<dbReference type="PROSITE" id="PS50043">
    <property type="entry name" value="HTH_LUXR_2"/>
    <property type="match status" value="1"/>
</dbReference>
<dbReference type="InterPro" id="IPR016032">
    <property type="entry name" value="Sig_transdc_resp-reg_C-effctor"/>
</dbReference>
<dbReference type="CDD" id="cd06170">
    <property type="entry name" value="LuxR_C_like"/>
    <property type="match status" value="1"/>
</dbReference>
<keyword evidence="6" id="KW-1185">Reference proteome</keyword>
<organism evidence="5 6">
    <name type="scientific">Candidatus Nucleicultrix amoebiphila FS5</name>
    <dbReference type="NCBI Taxonomy" id="1414854"/>
    <lineage>
        <taxon>Bacteria</taxon>
        <taxon>Pseudomonadati</taxon>
        <taxon>Pseudomonadota</taxon>
        <taxon>Alphaproteobacteria</taxon>
        <taxon>Holosporales</taxon>
        <taxon>Candidatus Nucleicultricaceae</taxon>
        <taxon>Candidatus Nucleicultrix</taxon>
    </lineage>
</organism>
<keyword evidence="2" id="KW-0238">DNA-binding</keyword>
<dbReference type="Pfam" id="PF00196">
    <property type="entry name" value="GerE"/>
    <property type="match status" value="1"/>
</dbReference>
<evidence type="ECO:0000256" key="3">
    <source>
        <dbReference type="ARBA" id="ARBA00023163"/>
    </source>
</evidence>
<keyword evidence="3" id="KW-0804">Transcription</keyword>
<dbReference type="EMBL" id="CP008743">
    <property type="protein sequence ID" value="ARN84924.1"/>
    <property type="molecule type" value="Genomic_DNA"/>
</dbReference>
<dbReference type="GO" id="GO:0003677">
    <property type="term" value="F:DNA binding"/>
    <property type="evidence" value="ECO:0007669"/>
    <property type="project" value="UniProtKB-KW"/>
</dbReference>
<dbReference type="GO" id="GO:0006355">
    <property type="term" value="P:regulation of DNA-templated transcription"/>
    <property type="evidence" value="ECO:0007669"/>
    <property type="project" value="InterPro"/>
</dbReference>
<evidence type="ECO:0000259" key="4">
    <source>
        <dbReference type="PROSITE" id="PS50043"/>
    </source>
</evidence>
<name>A0A1W6N4Y5_9PROT</name>
<evidence type="ECO:0000256" key="1">
    <source>
        <dbReference type="ARBA" id="ARBA00023015"/>
    </source>
</evidence>
<dbReference type="PANTHER" id="PTHR44688:SF16">
    <property type="entry name" value="DNA-BINDING TRANSCRIPTIONAL ACTIVATOR DEVR_DOSR"/>
    <property type="match status" value="1"/>
</dbReference>
<dbReference type="OrthoDB" id="5292887at2"/>
<dbReference type="InterPro" id="IPR036388">
    <property type="entry name" value="WH-like_DNA-bd_sf"/>
</dbReference>
<dbReference type="SUPFAM" id="SSF46894">
    <property type="entry name" value="C-terminal effector domain of the bipartite response regulators"/>
    <property type="match status" value="1"/>
</dbReference>
<evidence type="ECO:0000256" key="2">
    <source>
        <dbReference type="ARBA" id="ARBA00023125"/>
    </source>
</evidence>
<dbReference type="InterPro" id="IPR000792">
    <property type="entry name" value="Tscrpt_reg_LuxR_C"/>
</dbReference>